<feature type="transmembrane region" description="Helical" evidence="1">
    <location>
        <begin position="192"/>
        <end position="209"/>
    </location>
</feature>
<accession>A0ABS6G083</accession>
<keyword evidence="1" id="KW-0472">Membrane</keyword>
<evidence type="ECO:0000256" key="1">
    <source>
        <dbReference type="SAM" id="Phobius"/>
    </source>
</evidence>
<reference evidence="2 3" key="1">
    <citation type="submission" date="2021-06" db="EMBL/GenBank/DDBJ databases">
        <authorList>
            <person name="Sun Q."/>
            <person name="Li D."/>
        </authorList>
    </citation>
    <scope>NUCLEOTIDE SEQUENCE [LARGE SCALE GENOMIC DNA]</scope>
    <source>
        <strain evidence="2 3">MSJ-5</strain>
    </source>
</reference>
<keyword evidence="1" id="KW-0812">Transmembrane</keyword>
<name>A0ABS6G083_9FIRM</name>
<evidence type="ECO:0000313" key="2">
    <source>
        <dbReference type="EMBL" id="MBU5675768.1"/>
    </source>
</evidence>
<dbReference type="InterPro" id="IPR007404">
    <property type="entry name" value="YdjM-like"/>
</dbReference>
<keyword evidence="1" id="KW-1133">Transmembrane helix</keyword>
<dbReference type="RefSeq" id="WP_216415270.1">
    <property type="nucleotide sequence ID" value="NZ_JAHLQK010000002.1"/>
</dbReference>
<dbReference type="GO" id="GO:0016787">
    <property type="term" value="F:hydrolase activity"/>
    <property type="evidence" value="ECO:0007669"/>
    <property type="project" value="UniProtKB-KW"/>
</dbReference>
<proteinExistence type="predicted"/>
<gene>
    <name evidence="2" type="ORF">KQI88_05010</name>
</gene>
<dbReference type="EMBL" id="JAHLQK010000002">
    <property type="protein sequence ID" value="MBU5675768.1"/>
    <property type="molecule type" value="Genomic_DNA"/>
</dbReference>
<feature type="transmembrane region" description="Helical" evidence="1">
    <location>
        <begin position="7"/>
        <end position="26"/>
    </location>
</feature>
<feature type="transmembrane region" description="Helical" evidence="1">
    <location>
        <begin position="168"/>
        <end position="186"/>
    </location>
</feature>
<dbReference type="Pfam" id="PF04307">
    <property type="entry name" value="YdjM"/>
    <property type="match status" value="1"/>
</dbReference>
<evidence type="ECO:0000313" key="3">
    <source>
        <dbReference type="Proteomes" id="UP000779508"/>
    </source>
</evidence>
<keyword evidence="3" id="KW-1185">Reference proteome</keyword>
<feature type="transmembrane region" description="Helical" evidence="1">
    <location>
        <begin position="78"/>
        <end position="98"/>
    </location>
</feature>
<feature type="transmembrane region" description="Helical" evidence="1">
    <location>
        <begin position="118"/>
        <end position="135"/>
    </location>
</feature>
<sequence length="337" mass="37166">MMGKTHLKIGVLSYCIILTIPLFTVIPYVTTSGISLVQIIIAGIATLMPDADSQHSYINRLNPATGVANKAIDTAENILIKAVTIAFTIGIGLLIIISPGKLIQMLMAMGISSSKSKILIYGIGILLSLLGLIGVKGERILKRIPFVGNIYKSVIKGIKKVATVFRKYALMSIYIGAGIWIIFYNFNKYNDLNLYLIGLIFIGIAIFPHRSFLHSIEGLVALTMAVSYLSNKIGYPQATPAFFIGYFSHLYLADIFTKEGIPLSILPRILKKTGLHTYLRKSKIYMMIYRILDIRLVVPVMSTGSKKGNIIEASYVLALLAILIVSVVRYDVAIRFL</sequence>
<protein>
    <submittedName>
        <fullName evidence="2">Metal-dependent hydrolase</fullName>
    </submittedName>
</protein>
<feature type="transmembrane region" description="Helical" evidence="1">
    <location>
        <begin position="313"/>
        <end position="332"/>
    </location>
</feature>
<keyword evidence="2" id="KW-0378">Hydrolase</keyword>
<dbReference type="Proteomes" id="UP000779508">
    <property type="component" value="Unassembled WGS sequence"/>
</dbReference>
<organism evidence="2 3">
    <name type="scientific">Alkaliphilus flagellatus</name>
    <dbReference type="NCBI Taxonomy" id="2841507"/>
    <lineage>
        <taxon>Bacteria</taxon>
        <taxon>Bacillati</taxon>
        <taxon>Bacillota</taxon>
        <taxon>Clostridia</taxon>
        <taxon>Peptostreptococcales</taxon>
        <taxon>Natronincolaceae</taxon>
        <taxon>Alkaliphilus</taxon>
    </lineage>
</organism>
<comment type="caution">
    <text evidence="2">The sequence shown here is derived from an EMBL/GenBank/DDBJ whole genome shotgun (WGS) entry which is preliminary data.</text>
</comment>